<dbReference type="PANTHER" id="PTHR10039:SF14">
    <property type="entry name" value="NACHT DOMAIN-CONTAINING PROTEIN"/>
    <property type="match status" value="1"/>
</dbReference>
<dbReference type="EMBL" id="JARJLG010000244">
    <property type="protein sequence ID" value="KAJ7723739.1"/>
    <property type="molecule type" value="Genomic_DNA"/>
</dbReference>
<dbReference type="InterPro" id="IPR056884">
    <property type="entry name" value="NPHP3-like_N"/>
</dbReference>
<feature type="compositionally biased region" description="Pro residues" evidence="2">
    <location>
        <begin position="7"/>
        <end position="16"/>
    </location>
</feature>
<gene>
    <name evidence="4" type="ORF">DFH07DRAFT_1067170</name>
</gene>
<dbReference type="Proteomes" id="UP001215280">
    <property type="component" value="Unassembled WGS sequence"/>
</dbReference>
<proteinExistence type="predicted"/>
<dbReference type="AlphaFoldDB" id="A0AAD7HMB2"/>
<evidence type="ECO:0000256" key="1">
    <source>
        <dbReference type="ARBA" id="ARBA00022737"/>
    </source>
</evidence>
<keyword evidence="1" id="KW-0677">Repeat</keyword>
<reference evidence="4" key="1">
    <citation type="submission" date="2023-03" db="EMBL/GenBank/DDBJ databases">
        <title>Massive genome expansion in bonnet fungi (Mycena s.s.) driven by repeated elements and novel gene families across ecological guilds.</title>
        <authorList>
            <consortium name="Lawrence Berkeley National Laboratory"/>
            <person name="Harder C.B."/>
            <person name="Miyauchi S."/>
            <person name="Viragh M."/>
            <person name="Kuo A."/>
            <person name="Thoen E."/>
            <person name="Andreopoulos B."/>
            <person name="Lu D."/>
            <person name="Skrede I."/>
            <person name="Drula E."/>
            <person name="Henrissat B."/>
            <person name="Morin E."/>
            <person name="Kohler A."/>
            <person name="Barry K."/>
            <person name="LaButti K."/>
            <person name="Morin E."/>
            <person name="Salamov A."/>
            <person name="Lipzen A."/>
            <person name="Mereny Z."/>
            <person name="Hegedus B."/>
            <person name="Baldrian P."/>
            <person name="Stursova M."/>
            <person name="Weitz H."/>
            <person name="Taylor A."/>
            <person name="Grigoriev I.V."/>
            <person name="Nagy L.G."/>
            <person name="Martin F."/>
            <person name="Kauserud H."/>
        </authorList>
    </citation>
    <scope>NUCLEOTIDE SEQUENCE</scope>
    <source>
        <strain evidence="4">CBHHK188m</strain>
    </source>
</reference>
<evidence type="ECO:0000259" key="3">
    <source>
        <dbReference type="Pfam" id="PF24883"/>
    </source>
</evidence>
<dbReference type="InterPro" id="IPR027417">
    <property type="entry name" value="P-loop_NTPase"/>
</dbReference>
<protein>
    <recommendedName>
        <fullName evidence="3">Nephrocystin 3-like N-terminal domain-containing protein</fullName>
    </recommendedName>
</protein>
<feature type="domain" description="Nephrocystin 3-like N-terminal" evidence="3">
    <location>
        <begin position="70"/>
        <end position="225"/>
    </location>
</feature>
<evidence type="ECO:0000256" key="2">
    <source>
        <dbReference type="SAM" id="MobiDB-lite"/>
    </source>
</evidence>
<sequence length="537" mass="59269">MSLQQSPSPPTIPGPSFPDEFRENQYTGEDGLYLLHSAIAVGASYDSFERYPPPRCHPQTRKVVFEIILGWLNNANHGPRILWVHSAPGSGKTAIAQTVSEYCAQSGQLGATFFFSHCKGDLSDGRLLFPTIVYKLASSIPEIRVPLSRAIQADTSILNQSLEVQIQKLIVEPYRTVPPPALPTLIVIDALDACSGDEMQCRILTLIARLIIVHRLPLCFFVTSRLEPHLQGLFDTPVFCKLSTCIPLDAFPSDTDVRIFLRTEFASIQHHHRCTMATINPDPWPSNDVLELLVQNSGGQFLYPATILKYVDDPCGMPAERLMDVVVAAASAPASMLAPIDQLYHHILSSSADSAALLRVLGPTAVLYAPLPPAQLALLLGAPEADVHVALRDTHALVDGPAAPGQGVRVSQASTMEFLLDIRRGLQFWVEAGKYHAALARGCIRYIAEYMDNADTLDLASYQYVRRKWTRHLAQATPSTELLDDLGEVRFVYSRVPEEVQAVVAWLQKIPNPQDHLLHLWRGWQAELCSARGCPLP</sequence>
<feature type="region of interest" description="Disordered" evidence="2">
    <location>
        <begin position="1"/>
        <end position="20"/>
    </location>
</feature>
<evidence type="ECO:0000313" key="4">
    <source>
        <dbReference type="EMBL" id="KAJ7723739.1"/>
    </source>
</evidence>
<accession>A0AAD7HMB2</accession>
<keyword evidence="5" id="KW-1185">Reference proteome</keyword>
<comment type="caution">
    <text evidence="4">The sequence shown here is derived from an EMBL/GenBank/DDBJ whole genome shotgun (WGS) entry which is preliminary data.</text>
</comment>
<organism evidence="4 5">
    <name type="scientific">Mycena maculata</name>
    <dbReference type="NCBI Taxonomy" id="230809"/>
    <lineage>
        <taxon>Eukaryota</taxon>
        <taxon>Fungi</taxon>
        <taxon>Dikarya</taxon>
        <taxon>Basidiomycota</taxon>
        <taxon>Agaricomycotina</taxon>
        <taxon>Agaricomycetes</taxon>
        <taxon>Agaricomycetidae</taxon>
        <taxon>Agaricales</taxon>
        <taxon>Marasmiineae</taxon>
        <taxon>Mycenaceae</taxon>
        <taxon>Mycena</taxon>
    </lineage>
</organism>
<dbReference type="SUPFAM" id="SSF52540">
    <property type="entry name" value="P-loop containing nucleoside triphosphate hydrolases"/>
    <property type="match status" value="1"/>
</dbReference>
<dbReference type="Gene3D" id="3.40.50.300">
    <property type="entry name" value="P-loop containing nucleotide triphosphate hydrolases"/>
    <property type="match status" value="1"/>
</dbReference>
<dbReference type="PANTHER" id="PTHR10039">
    <property type="entry name" value="AMELOGENIN"/>
    <property type="match status" value="1"/>
</dbReference>
<name>A0AAD7HMB2_9AGAR</name>
<dbReference type="Pfam" id="PF24883">
    <property type="entry name" value="NPHP3_N"/>
    <property type="match status" value="1"/>
</dbReference>
<evidence type="ECO:0000313" key="5">
    <source>
        <dbReference type="Proteomes" id="UP001215280"/>
    </source>
</evidence>